<evidence type="ECO:0000256" key="1">
    <source>
        <dbReference type="ARBA" id="ARBA00023136"/>
    </source>
</evidence>
<keyword evidence="4" id="KW-1133">Transmembrane helix</keyword>
<reference evidence="5" key="1">
    <citation type="journal article" date="2012" name="Proc. Natl. Acad. Sci. U.S.A.">
        <title>Antigenic diversity is generated by distinct evolutionary mechanisms in African trypanosome species.</title>
        <authorList>
            <person name="Jackson A.P."/>
            <person name="Berry A."/>
            <person name="Aslett M."/>
            <person name="Allison H.C."/>
            <person name="Burton P."/>
            <person name="Vavrova-Anderson J."/>
            <person name="Brown R."/>
            <person name="Browne H."/>
            <person name="Corton N."/>
            <person name="Hauser H."/>
            <person name="Gamble J."/>
            <person name="Gilderthorp R."/>
            <person name="Marcello L."/>
            <person name="McQuillan J."/>
            <person name="Otto T.D."/>
            <person name="Quail M.A."/>
            <person name="Sanders M.J."/>
            <person name="van Tonder A."/>
            <person name="Ginger M.L."/>
            <person name="Field M.C."/>
            <person name="Barry J.D."/>
            <person name="Hertz-Fowler C."/>
            <person name="Berriman M."/>
        </authorList>
    </citation>
    <scope>NUCLEOTIDE SEQUENCE</scope>
    <source>
        <strain evidence="5">Y486</strain>
    </source>
</reference>
<name>G0U359_TRYVY</name>
<evidence type="ECO:0000256" key="3">
    <source>
        <dbReference type="ARBA" id="ARBA00046271"/>
    </source>
</evidence>
<evidence type="ECO:0000256" key="4">
    <source>
        <dbReference type="SAM" id="Phobius"/>
    </source>
</evidence>
<dbReference type="EMBL" id="HE573025">
    <property type="protein sequence ID" value="CCC50714.1"/>
    <property type="molecule type" value="Genomic_DNA"/>
</dbReference>
<proteinExistence type="predicted"/>
<keyword evidence="1 4" id="KW-0472">Membrane</keyword>
<dbReference type="PANTHER" id="PTHR42266">
    <property type="entry name" value="GIM5B PROTEIN"/>
    <property type="match status" value="1"/>
</dbReference>
<dbReference type="GO" id="GO:0005778">
    <property type="term" value="C:peroxisomal membrane"/>
    <property type="evidence" value="ECO:0007669"/>
    <property type="project" value="UniProtKB-SubCell"/>
</dbReference>
<evidence type="ECO:0000313" key="5">
    <source>
        <dbReference type="EMBL" id="CCC50714.1"/>
    </source>
</evidence>
<evidence type="ECO:0000256" key="2">
    <source>
        <dbReference type="ARBA" id="ARBA00023140"/>
    </source>
</evidence>
<organism evidence="5">
    <name type="scientific">Trypanosoma vivax (strain Y486)</name>
    <dbReference type="NCBI Taxonomy" id="1055687"/>
    <lineage>
        <taxon>Eukaryota</taxon>
        <taxon>Discoba</taxon>
        <taxon>Euglenozoa</taxon>
        <taxon>Kinetoplastea</taxon>
        <taxon>Metakinetoplastina</taxon>
        <taxon>Trypanosomatida</taxon>
        <taxon>Trypanosomatidae</taxon>
        <taxon>Trypanosoma</taxon>
        <taxon>Duttonella</taxon>
    </lineage>
</organism>
<gene>
    <name evidence="5" type="ORF">TVY486_0905350</name>
</gene>
<comment type="subcellular location">
    <subcellularLocation>
        <location evidence="3">Peroxisome membrane</location>
    </subcellularLocation>
</comment>
<dbReference type="AlphaFoldDB" id="G0U359"/>
<dbReference type="PANTHER" id="PTHR42266:SF1">
    <property type="entry name" value="GIM5B PROTEIN"/>
    <property type="match status" value="1"/>
</dbReference>
<keyword evidence="2" id="KW-0576">Peroxisome</keyword>
<sequence>MSLDFHNYLCNNWNHDKVMAIAQFLPMALENHVRSAGCDSLAQSLRNLSKMADAYRAVTRLTLLVNAVSRKTLGDLALSTGDCITWRLKQLSHACHVGFCLSENIAVLAGHGVLTKELTRFGGAAVVCWFYGLVLGIVGQVYLLVKHRPDCKALGAEKSEKKVLPYTHVECKQAIVSLLKLGCYAIFALSCLPEGKPQLSRDPNGMLMPLNALVRAVAPAKLYVSDSTRGLLGLIASVCEFY</sequence>
<dbReference type="VEuPathDB" id="TriTrypDB:TvY486_0905350"/>
<dbReference type="GO" id="GO:0016559">
    <property type="term" value="P:peroxisome fission"/>
    <property type="evidence" value="ECO:0007669"/>
    <property type="project" value="InterPro"/>
</dbReference>
<feature type="transmembrane region" description="Helical" evidence="4">
    <location>
        <begin position="121"/>
        <end position="145"/>
    </location>
</feature>
<accession>G0U359</accession>
<protein>
    <submittedName>
        <fullName evidence="5">Putative glycosomal membrane protein</fullName>
    </submittedName>
</protein>
<dbReference type="InterPro" id="IPR008733">
    <property type="entry name" value="PEX11"/>
</dbReference>
<dbReference type="Pfam" id="PF05648">
    <property type="entry name" value="PEX11"/>
    <property type="match status" value="1"/>
</dbReference>
<keyword evidence="4" id="KW-0812">Transmembrane</keyword>